<proteinExistence type="predicted"/>
<sequence>MTDESYSVGTGSNGFNEKFQYDRLIDLDPSVLGESNNWTISLGLIPTNTGQLWS</sequence>
<dbReference type="InParanoid" id="A0A0C3FAB3"/>
<dbReference type="HOGENOM" id="CLU_3051171_0_0_1"/>
<dbReference type="AlphaFoldDB" id="A0A0C3FAB3"/>
<evidence type="ECO:0000313" key="1">
    <source>
        <dbReference type="EMBL" id="KIM81580.1"/>
    </source>
</evidence>
<keyword evidence="2" id="KW-1185">Reference proteome</keyword>
<dbReference type="Proteomes" id="UP000054166">
    <property type="component" value="Unassembled WGS sequence"/>
</dbReference>
<dbReference type="EMBL" id="KN832998">
    <property type="protein sequence ID" value="KIM81580.1"/>
    <property type="molecule type" value="Genomic_DNA"/>
</dbReference>
<reference evidence="2" key="2">
    <citation type="submission" date="2015-01" db="EMBL/GenBank/DDBJ databases">
        <title>Evolutionary Origins and Diversification of the Mycorrhizal Mutualists.</title>
        <authorList>
            <consortium name="DOE Joint Genome Institute"/>
            <consortium name="Mycorrhizal Genomics Consortium"/>
            <person name="Kohler A."/>
            <person name="Kuo A."/>
            <person name="Nagy L.G."/>
            <person name="Floudas D."/>
            <person name="Copeland A."/>
            <person name="Barry K.W."/>
            <person name="Cichocki N."/>
            <person name="Veneault-Fourrey C."/>
            <person name="LaButti K."/>
            <person name="Lindquist E.A."/>
            <person name="Lipzen A."/>
            <person name="Lundell T."/>
            <person name="Morin E."/>
            <person name="Murat C."/>
            <person name="Riley R."/>
            <person name="Ohm R."/>
            <person name="Sun H."/>
            <person name="Tunlid A."/>
            <person name="Henrissat B."/>
            <person name="Grigoriev I.V."/>
            <person name="Hibbett D.S."/>
            <person name="Martin F."/>
        </authorList>
    </citation>
    <scope>NUCLEOTIDE SEQUENCE [LARGE SCALE GENOMIC DNA]</scope>
    <source>
        <strain evidence="2">F 1598</strain>
    </source>
</reference>
<organism evidence="1 2">
    <name type="scientific">Piloderma croceum (strain F 1598)</name>
    <dbReference type="NCBI Taxonomy" id="765440"/>
    <lineage>
        <taxon>Eukaryota</taxon>
        <taxon>Fungi</taxon>
        <taxon>Dikarya</taxon>
        <taxon>Basidiomycota</taxon>
        <taxon>Agaricomycotina</taxon>
        <taxon>Agaricomycetes</taxon>
        <taxon>Agaricomycetidae</taxon>
        <taxon>Atheliales</taxon>
        <taxon>Atheliaceae</taxon>
        <taxon>Piloderma</taxon>
    </lineage>
</organism>
<protein>
    <submittedName>
        <fullName evidence="1">Uncharacterized protein</fullName>
    </submittedName>
</protein>
<gene>
    <name evidence="1" type="ORF">PILCRDRAFT_821365</name>
</gene>
<reference evidence="1 2" key="1">
    <citation type="submission" date="2014-04" db="EMBL/GenBank/DDBJ databases">
        <authorList>
            <consortium name="DOE Joint Genome Institute"/>
            <person name="Kuo A."/>
            <person name="Tarkka M."/>
            <person name="Buscot F."/>
            <person name="Kohler A."/>
            <person name="Nagy L.G."/>
            <person name="Floudas D."/>
            <person name="Copeland A."/>
            <person name="Barry K.W."/>
            <person name="Cichocki N."/>
            <person name="Veneault-Fourrey C."/>
            <person name="LaButti K."/>
            <person name="Lindquist E.A."/>
            <person name="Lipzen A."/>
            <person name="Lundell T."/>
            <person name="Morin E."/>
            <person name="Murat C."/>
            <person name="Sun H."/>
            <person name="Tunlid A."/>
            <person name="Henrissat B."/>
            <person name="Grigoriev I.V."/>
            <person name="Hibbett D.S."/>
            <person name="Martin F."/>
            <person name="Nordberg H.P."/>
            <person name="Cantor M.N."/>
            <person name="Hua S.X."/>
        </authorList>
    </citation>
    <scope>NUCLEOTIDE SEQUENCE [LARGE SCALE GENOMIC DNA]</scope>
    <source>
        <strain evidence="1 2">F 1598</strain>
    </source>
</reference>
<accession>A0A0C3FAB3</accession>
<name>A0A0C3FAB3_PILCF</name>
<evidence type="ECO:0000313" key="2">
    <source>
        <dbReference type="Proteomes" id="UP000054166"/>
    </source>
</evidence>